<keyword evidence="3" id="KW-1185">Reference proteome</keyword>
<protein>
    <submittedName>
        <fullName evidence="2">Uncharacterized protein</fullName>
    </submittedName>
</protein>
<proteinExistence type="predicted"/>
<dbReference type="AlphaFoldDB" id="A0A9N8ER92"/>
<organism evidence="2 3">
    <name type="scientific">Seminavis robusta</name>
    <dbReference type="NCBI Taxonomy" id="568900"/>
    <lineage>
        <taxon>Eukaryota</taxon>
        <taxon>Sar</taxon>
        <taxon>Stramenopiles</taxon>
        <taxon>Ochrophyta</taxon>
        <taxon>Bacillariophyta</taxon>
        <taxon>Bacillariophyceae</taxon>
        <taxon>Bacillariophycidae</taxon>
        <taxon>Naviculales</taxon>
        <taxon>Naviculaceae</taxon>
        <taxon>Seminavis</taxon>
    </lineage>
</organism>
<name>A0A9N8ER92_9STRA</name>
<evidence type="ECO:0000256" key="1">
    <source>
        <dbReference type="SAM" id="MobiDB-lite"/>
    </source>
</evidence>
<feature type="region of interest" description="Disordered" evidence="1">
    <location>
        <begin position="73"/>
        <end position="96"/>
    </location>
</feature>
<reference evidence="2" key="1">
    <citation type="submission" date="2020-06" db="EMBL/GenBank/DDBJ databases">
        <authorList>
            <consortium name="Plant Systems Biology data submission"/>
        </authorList>
    </citation>
    <scope>NUCLEOTIDE SEQUENCE</scope>
    <source>
        <strain evidence="2">D6</strain>
    </source>
</reference>
<dbReference type="EMBL" id="CAICTM010001853">
    <property type="protein sequence ID" value="CAB9526612.1"/>
    <property type="molecule type" value="Genomic_DNA"/>
</dbReference>
<feature type="compositionally biased region" description="Low complexity" evidence="1">
    <location>
        <begin position="579"/>
        <end position="595"/>
    </location>
</feature>
<dbReference type="Proteomes" id="UP001153069">
    <property type="component" value="Unassembled WGS sequence"/>
</dbReference>
<evidence type="ECO:0000313" key="2">
    <source>
        <dbReference type="EMBL" id="CAB9526612.1"/>
    </source>
</evidence>
<gene>
    <name evidence="2" type="ORF">SEMRO_1855_G301940.1</name>
</gene>
<accession>A0A9N8ER92</accession>
<sequence>MQCHRNNVFLGSTIPVDSVTDTRIGPSAGLVSITSSGSNAASGQASALEDLSVAGLSYSDSAAIGTGTFDARENKAASRNHRNKRNFRDKKRRRKMGNKIIPGRTFDWDWQRRHKELLRAETIKLEEEEDQVQQHIQPSTKNPPRILTIDEMRAENWRLTVDQDEGQTAKGDDHQNALGGKESSVPYCHVYKYSSQLSSQQTRMACHVGSQFAKRVLEGNQHDEDQQPPKKLQRMDQDTARIQNFKAARIRNLQTATLPEPSECMKTWCQAFCDLYRPVFSGNCERKLPAVLQDGCRYQVLSAIQDLKVYDTTEGLHIPNTLTLIPRQSAIDNAPSPQLGLLAEYEAFAHLEKTANESRVAKTAVTRSSKRHVFKEGGVDDTATKYLNIGVKTNHKKGGGLFQRIKGLDNNQRHHQTIGGFVRSIERQTCQWLLEHDLAFLAGVKTETNFPGFDCGDGQQSQIFPAIAFGRNVFLNVHTDQDFFWSATTVIQKDMPLKVHNSPICNYFCFPTLGISVALRHGDILLFNPLVPHCISSRCDVTKDEFCISLYLKTAVVGGNNNNPRRQQHNDDDTGTGRASCESSSPASSCSPPVG</sequence>
<comment type="caution">
    <text evidence="2">The sequence shown here is derived from an EMBL/GenBank/DDBJ whole genome shotgun (WGS) entry which is preliminary data.</text>
</comment>
<dbReference type="OrthoDB" id="55368at2759"/>
<evidence type="ECO:0000313" key="3">
    <source>
        <dbReference type="Proteomes" id="UP001153069"/>
    </source>
</evidence>
<feature type="compositionally biased region" description="Basic residues" evidence="1">
    <location>
        <begin position="78"/>
        <end position="96"/>
    </location>
</feature>
<feature type="region of interest" description="Disordered" evidence="1">
    <location>
        <begin position="561"/>
        <end position="595"/>
    </location>
</feature>